<feature type="transmembrane region" description="Helical" evidence="7">
    <location>
        <begin position="203"/>
        <end position="222"/>
    </location>
</feature>
<dbReference type="InterPro" id="IPR032808">
    <property type="entry name" value="DoxX"/>
</dbReference>
<name>G4M311_9BURK</name>
<evidence type="ECO:0000256" key="3">
    <source>
        <dbReference type="ARBA" id="ARBA00022475"/>
    </source>
</evidence>
<dbReference type="BioCyc" id="CBUR1055526:G10QW-1365-MONOMER"/>
<reference evidence="8 9" key="2">
    <citation type="submission" date="2011-10" db="EMBL/GenBank/DDBJ databases">
        <title>Draft genome sequence of Candidatus Burkholderia kirkii.</title>
        <authorList>
            <person name="Carlier A.L."/>
            <person name="Eberl L."/>
        </authorList>
    </citation>
    <scope>NUCLEOTIDE SEQUENCE [LARGE SCALE GENOMIC DNA]</scope>
    <source>
        <strain evidence="8 9">UZHbot1</strain>
    </source>
</reference>
<comment type="similarity">
    <text evidence="2">Belongs to the DoxX family.</text>
</comment>
<comment type="subcellular location">
    <subcellularLocation>
        <location evidence="1">Cell membrane</location>
        <topology evidence="1">Multi-pass membrane protein</topology>
    </subcellularLocation>
</comment>
<dbReference type="Proteomes" id="UP000003511">
    <property type="component" value="Unassembled WGS sequence"/>
</dbReference>
<evidence type="ECO:0000256" key="1">
    <source>
        <dbReference type="ARBA" id="ARBA00004651"/>
    </source>
</evidence>
<sequence length="226" mass="24346">MARRPIEEPHAQLVFQIGDMLVRHRGRESSRSAAFTKLPASTTSRNTRRLVRTSIDYFLVGNKTLMLAGFIDGRCLPKLAEMILTGVFAMSTQARSASSSVPALTGYAHALLRIVASYLLLTHASAKLFHVPHIAMFDGLPLFSLLGAAGIIELVGGMLVLVGFLTRAAAFVLSGELAFAYFIGHAPKGHVFLPLLNQGEPAVLLSFIFLFIAAAGPGAWSIDARR</sequence>
<reference evidence="8 9" key="1">
    <citation type="submission" date="2011-09" db="EMBL/GenBank/DDBJ databases">
        <authorList>
            <person name="Carlier A."/>
        </authorList>
    </citation>
    <scope>NUCLEOTIDE SEQUENCE [LARGE SCALE GENOMIC DNA]</scope>
    <source>
        <strain evidence="8 9">UZHbot1</strain>
    </source>
</reference>
<evidence type="ECO:0000256" key="6">
    <source>
        <dbReference type="ARBA" id="ARBA00023136"/>
    </source>
</evidence>
<evidence type="ECO:0000256" key="7">
    <source>
        <dbReference type="SAM" id="Phobius"/>
    </source>
</evidence>
<feature type="transmembrane region" description="Helical" evidence="7">
    <location>
        <begin position="101"/>
        <end position="121"/>
    </location>
</feature>
<dbReference type="PANTHER" id="PTHR33452">
    <property type="entry name" value="OXIDOREDUCTASE CATD-RELATED"/>
    <property type="match status" value="1"/>
</dbReference>
<accession>G4M311</accession>
<dbReference type="EMBL" id="CAFE01000008">
    <property type="protein sequence ID" value="CCD35538.1"/>
    <property type="molecule type" value="Genomic_DNA"/>
</dbReference>
<dbReference type="HOGENOM" id="CLU_1222922_0_0_4"/>
<dbReference type="InterPro" id="IPR051907">
    <property type="entry name" value="DoxX-like_oxidoreductase"/>
</dbReference>
<evidence type="ECO:0000313" key="9">
    <source>
        <dbReference type="Proteomes" id="UP000003511"/>
    </source>
</evidence>
<keyword evidence="5 7" id="KW-1133">Transmembrane helix</keyword>
<dbReference type="STRING" id="1055526.BKIR_c104_1323"/>
<keyword evidence="9" id="KW-1185">Reference proteome</keyword>
<proteinExistence type="inferred from homology"/>
<comment type="caution">
    <text evidence="8">The sequence shown here is derived from an EMBL/GenBank/DDBJ whole genome shotgun (WGS) entry which is preliminary data.</text>
</comment>
<evidence type="ECO:0000256" key="2">
    <source>
        <dbReference type="ARBA" id="ARBA00006679"/>
    </source>
</evidence>
<keyword evidence="3" id="KW-1003">Cell membrane</keyword>
<gene>
    <name evidence="8" type="ORF">BKIR_c104_1323</name>
</gene>
<evidence type="ECO:0000256" key="5">
    <source>
        <dbReference type="ARBA" id="ARBA00022989"/>
    </source>
</evidence>
<dbReference type="Pfam" id="PF07681">
    <property type="entry name" value="DoxX"/>
    <property type="match status" value="1"/>
</dbReference>
<keyword evidence="4 7" id="KW-0812">Transmembrane</keyword>
<evidence type="ECO:0000256" key="4">
    <source>
        <dbReference type="ARBA" id="ARBA00022692"/>
    </source>
</evidence>
<evidence type="ECO:0000313" key="8">
    <source>
        <dbReference type="EMBL" id="CCD35538.1"/>
    </source>
</evidence>
<dbReference type="AlphaFoldDB" id="G4M311"/>
<keyword evidence="6 7" id="KW-0472">Membrane</keyword>
<dbReference type="PANTHER" id="PTHR33452:SF4">
    <property type="entry name" value="BLL4328 PROTEIN"/>
    <property type="match status" value="1"/>
</dbReference>
<feature type="transmembrane region" description="Helical" evidence="7">
    <location>
        <begin position="159"/>
        <end position="183"/>
    </location>
</feature>
<dbReference type="GO" id="GO:0005886">
    <property type="term" value="C:plasma membrane"/>
    <property type="evidence" value="ECO:0007669"/>
    <property type="project" value="UniProtKB-SubCell"/>
</dbReference>
<organism evidence="8 9">
    <name type="scientific">Candidatus Paraburkholderia kirkii UZHbot1</name>
    <dbReference type="NCBI Taxonomy" id="1055526"/>
    <lineage>
        <taxon>Bacteria</taxon>
        <taxon>Pseudomonadati</taxon>
        <taxon>Pseudomonadota</taxon>
        <taxon>Betaproteobacteria</taxon>
        <taxon>Burkholderiales</taxon>
        <taxon>Burkholderiaceae</taxon>
        <taxon>Paraburkholderia</taxon>
    </lineage>
</organism>
<protein>
    <submittedName>
        <fullName evidence="8">DoxX</fullName>
    </submittedName>
</protein>